<name>T1KCB4_TETUR</name>
<dbReference type="KEGG" id="tut:107362220"/>
<evidence type="ECO:0000256" key="2">
    <source>
        <dbReference type="ARBA" id="ARBA00022980"/>
    </source>
</evidence>
<dbReference type="InterPro" id="IPR036390">
    <property type="entry name" value="WH_DNA-bd_sf"/>
</dbReference>
<keyword evidence="2" id="KW-0689">Ribosomal protein</keyword>
<dbReference type="AlphaFoldDB" id="T1KCB4"/>
<dbReference type="RefSeq" id="XP_015784728.2">
    <property type="nucleotide sequence ID" value="XM_015929242.2"/>
</dbReference>
<dbReference type="Pfam" id="PF01090">
    <property type="entry name" value="Ribosomal_S19e"/>
    <property type="match status" value="1"/>
</dbReference>
<comment type="similarity">
    <text evidence="1">Belongs to the eukaryotic ribosomal protein eS19 family.</text>
</comment>
<dbReference type="HOGENOM" id="CLU_108559_0_1_1"/>
<dbReference type="GO" id="GO:0003723">
    <property type="term" value="F:RNA binding"/>
    <property type="evidence" value="ECO:0007669"/>
    <property type="project" value="TreeGrafter"/>
</dbReference>
<dbReference type="OMA" id="WAPFVKT"/>
<dbReference type="SMART" id="SM01413">
    <property type="entry name" value="Ribosomal_S19e"/>
    <property type="match status" value="1"/>
</dbReference>
<protein>
    <recommendedName>
        <fullName evidence="6">40S ribosomal protein S19</fullName>
    </recommendedName>
</protein>
<dbReference type="SUPFAM" id="SSF46785">
    <property type="entry name" value="Winged helix' DNA-binding domain"/>
    <property type="match status" value="1"/>
</dbReference>
<dbReference type="InterPro" id="IPR001266">
    <property type="entry name" value="Ribosomal_eS19"/>
</dbReference>
<keyword evidence="3" id="KW-0687">Ribonucleoprotein</keyword>
<keyword evidence="5" id="KW-1185">Reference proteome</keyword>
<dbReference type="PANTHER" id="PTHR11710">
    <property type="entry name" value="40S RIBOSOMAL PROTEIN S19"/>
    <property type="match status" value="1"/>
</dbReference>
<dbReference type="FunFam" id="1.10.10.10:FF:000118">
    <property type="entry name" value="40S ribosomal protein S19"/>
    <property type="match status" value="1"/>
</dbReference>
<dbReference type="GeneID" id="107362220"/>
<proteinExistence type="inferred from homology"/>
<dbReference type="STRING" id="32264.T1KCB4"/>
<evidence type="ECO:0008006" key="6">
    <source>
        <dbReference type="Google" id="ProtNLM"/>
    </source>
</evidence>
<reference evidence="5" key="1">
    <citation type="submission" date="2011-08" db="EMBL/GenBank/DDBJ databases">
        <authorList>
            <person name="Rombauts S."/>
        </authorList>
    </citation>
    <scope>NUCLEOTIDE SEQUENCE</scope>
    <source>
        <strain evidence="5">London</strain>
    </source>
</reference>
<evidence type="ECO:0000256" key="1">
    <source>
        <dbReference type="ARBA" id="ARBA00010014"/>
    </source>
</evidence>
<accession>T1KCB4</accession>
<dbReference type="GO" id="GO:0022627">
    <property type="term" value="C:cytosolic small ribosomal subunit"/>
    <property type="evidence" value="ECO:0007669"/>
    <property type="project" value="TreeGrafter"/>
</dbReference>
<dbReference type="InterPro" id="IPR036388">
    <property type="entry name" value="WH-like_DNA-bd_sf"/>
</dbReference>
<dbReference type="Proteomes" id="UP000015104">
    <property type="component" value="Unassembled WGS sequence"/>
</dbReference>
<reference evidence="4" key="2">
    <citation type="submission" date="2015-06" db="UniProtKB">
        <authorList>
            <consortium name="EnsemblMetazoa"/>
        </authorList>
    </citation>
    <scope>IDENTIFICATION</scope>
</reference>
<organism evidence="4 5">
    <name type="scientific">Tetranychus urticae</name>
    <name type="common">Two-spotted spider mite</name>
    <dbReference type="NCBI Taxonomy" id="32264"/>
    <lineage>
        <taxon>Eukaryota</taxon>
        <taxon>Metazoa</taxon>
        <taxon>Ecdysozoa</taxon>
        <taxon>Arthropoda</taxon>
        <taxon>Chelicerata</taxon>
        <taxon>Arachnida</taxon>
        <taxon>Acari</taxon>
        <taxon>Acariformes</taxon>
        <taxon>Trombidiformes</taxon>
        <taxon>Prostigmata</taxon>
        <taxon>Eleutherengona</taxon>
        <taxon>Raphignathae</taxon>
        <taxon>Tetranychoidea</taxon>
        <taxon>Tetranychidae</taxon>
        <taxon>Tetranychus</taxon>
    </lineage>
</organism>
<dbReference type="GO" id="GO:0002181">
    <property type="term" value="P:cytoplasmic translation"/>
    <property type="evidence" value="ECO:0007669"/>
    <property type="project" value="UniProtKB-ARBA"/>
</dbReference>
<evidence type="ECO:0000313" key="5">
    <source>
        <dbReference type="Proteomes" id="UP000015104"/>
    </source>
</evidence>
<dbReference type="eggNOG" id="KOG3411">
    <property type="taxonomic scope" value="Eukaryota"/>
</dbReference>
<dbReference type="OrthoDB" id="428974at2759"/>
<sequence>MKLNAKVKSIGVKDVNQSILVERVADFLKKSGKLPIPAKLDIDIVKTGLFKELAPFDPDWYYVRCAAIARHLYLRSPSGVGSLKRVFGGRYRRGVRPSHFCQASGSVIRKCVQSLEALKWVEKDPATGARKLTSQGVRDLDRLAAQQKATTRSEVIV</sequence>
<dbReference type="GO" id="GO:0000028">
    <property type="term" value="P:ribosomal small subunit assembly"/>
    <property type="evidence" value="ECO:0007669"/>
    <property type="project" value="TreeGrafter"/>
</dbReference>
<evidence type="ECO:0000313" key="4">
    <source>
        <dbReference type="EnsemblMetazoa" id="tetur08g07030.1"/>
    </source>
</evidence>
<dbReference type="Gene3D" id="1.10.10.10">
    <property type="entry name" value="Winged helix-like DNA-binding domain superfamily/Winged helix DNA-binding domain"/>
    <property type="match status" value="1"/>
</dbReference>
<dbReference type="GO" id="GO:0003735">
    <property type="term" value="F:structural constituent of ribosome"/>
    <property type="evidence" value="ECO:0007669"/>
    <property type="project" value="InterPro"/>
</dbReference>
<dbReference type="EMBL" id="CAEY01001959">
    <property type="status" value="NOT_ANNOTATED_CDS"/>
    <property type="molecule type" value="Genomic_DNA"/>
</dbReference>
<dbReference type="EnsemblMetazoa" id="tetur08g07030.1">
    <property type="protein sequence ID" value="tetur08g07030.1"/>
    <property type="gene ID" value="tetur08g07030"/>
</dbReference>
<dbReference type="PANTHER" id="PTHR11710:SF0">
    <property type="entry name" value="40S RIBOSOMAL PROTEIN S19"/>
    <property type="match status" value="1"/>
</dbReference>
<evidence type="ECO:0000256" key="3">
    <source>
        <dbReference type="ARBA" id="ARBA00023274"/>
    </source>
</evidence>